<proteinExistence type="predicted"/>
<gene>
    <name evidence="2" type="ORF">OMP38_18575</name>
</gene>
<reference evidence="2 3" key="1">
    <citation type="submission" date="2022-10" db="EMBL/GenBank/DDBJ databases">
        <title>Comparative genomic analysis of Cohnella hashimotonis sp. nov., isolated from the International Space Station.</title>
        <authorList>
            <person name="Simpson A."/>
            <person name="Venkateswaran K."/>
        </authorList>
    </citation>
    <scope>NUCLEOTIDE SEQUENCE [LARGE SCALE GENOMIC DNA]</scope>
    <source>
        <strain evidence="2 3">DSM 18997</strain>
    </source>
</reference>
<feature type="chain" id="PRO_5040905629" evidence="1">
    <location>
        <begin position="21"/>
        <end position="460"/>
    </location>
</feature>
<evidence type="ECO:0000313" key="3">
    <source>
        <dbReference type="Proteomes" id="UP001153387"/>
    </source>
</evidence>
<dbReference type="PROSITE" id="PS51257">
    <property type="entry name" value="PROKAR_LIPOPROTEIN"/>
    <property type="match status" value="1"/>
</dbReference>
<name>A0A9X4KI46_9BACL</name>
<dbReference type="SUPFAM" id="SSF53850">
    <property type="entry name" value="Periplasmic binding protein-like II"/>
    <property type="match status" value="1"/>
</dbReference>
<organism evidence="2 3">
    <name type="scientific">Cohnella ginsengisoli</name>
    <dbReference type="NCBI Taxonomy" id="425004"/>
    <lineage>
        <taxon>Bacteria</taxon>
        <taxon>Bacillati</taxon>
        <taxon>Bacillota</taxon>
        <taxon>Bacilli</taxon>
        <taxon>Bacillales</taxon>
        <taxon>Paenibacillaceae</taxon>
        <taxon>Cohnella</taxon>
    </lineage>
</organism>
<dbReference type="Proteomes" id="UP001153387">
    <property type="component" value="Unassembled WGS sequence"/>
</dbReference>
<feature type="signal peptide" evidence="1">
    <location>
        <begin position="1"/>
        <end position="20"/>
    </location>
</feature>
<sequence>MLKKIIIAMSMASLLAAGCAKEPELPEPVTIKVLAWNANVFNAKYGSFYIATHPDDDLEVISVVERLEQNGGGDPDAVVDELIEKENPDVIALPHNFFERARDKSALQPLDDLAKKARFDLAGISPSVIDALSAEGKLFGLAATFTGHALYYNKALFDRYKIAYPTDYMTWDEVFALATRFAKAPAGDEPAEFGLDYASSVNPFMMALNIGETDGISVYANGKFTLNTEAWEHIFQNVKSCLASGACLDRAKTNKPAVSSLKESQLNDMPFLNGRVAMAVNDSRLFRTLGGGGYESIEWGMATVPVSEREPDTGAAAVPDDVLTIPKNAPQPAAAWRLLQYIGGEDYAKVLPRIDPSSLSARNLGDDQSDDDKAVFYKLRHRNPSFAASLSALSVTVLNRIEEISRMYTPQAMSGGSVGRRCPEAHGVRNAVGVGSRKREFGERFTQDARPRIKLGEMKL</sequence>
<evidence type="ECO:0000256" key="1">
    <source>
        <dbReference type="SAM" id="SignalP"/>
    </source>
</evidence>
<dbReference type="PANTHER" id="PTHR43649">
    <property type="entry name" value="ARABINOSE-BINDING PROTEIN-RELATED"/>
    <property type="match status" value="1"/>
</dbReference>
<dbReference type="InterPro" id="IPR006059">
    <property type="entry name" value="SBP"/>
</dbReference>
<keyword evidence="1" id="KW-0732">Signal</keyword>
<accession>A0A9X4KI46</accession>
<protein>
    <submittedName>
        <fullName evidence="2">ABC transporter substrate-binding protein</fullName>
    </submittedName>
</protein>
<dbReference type="Pfam" id="PF13416">
    <property type="entry name" value="SBP_bac_8"/>
    <property type="match status" value="1"/>
</dbReference>
<keyword evidence="3" id="KW-1185">Reference proteome</keyword>
<dbReference type="RefSeq" id="WP_277566435.1">
    <property type="nucleotide sequence ID" value="NZ_JAPDHZ010000003.1"/>
</dbReference>
<dbReference type="AlphaFoldDB" id="A0A9X4KI46"/>
<dbReference type="Gene3D" id="3.40.190.10">
    <property type="entry name" value="Periplasmic binding protein-like II"/>
    <property type="match status" value="1"/>
</dbReference>
<dbReference type="InterPro" id="IPR050490">
    <property type="entry name" value="Bact_solute-bd_prot1"/>
</dbReference>
<evidence type="ECO:0000313" key="2">
    <source>
        <dbReference type="EMBL" id="MDG0792659.1"/>
    </source>
</evidence>
<dbReference type="EMBL" id="JAPDHZ010000003">
    <property type="protein sequence ID" value="MDG0792659.1"/>
    <property type="molecule type" value="Genomic_DNA"/>
</dbReference>
<comment type="caution">
    <text evidence="2">The sequence shown here is derived from an EMBL/GenBank/DDBJ whole genome shotgun (WGS) entry which is preliminary data.</text>
</comment>